<proteinExistence type="predicted"/>
<feature type="chain" id="PRO_5039697240" description="MACPF domain-containing protein" evidence="1">
    <location>
        <begin position="23"/>
        <end position="746"/>
    </location>
</feature>
<dbReference type="InterPro" id="IPR020864">
    <property type="entry name" value="MACPF"/>
</dbReference>
<gene>
    <name evidence="3" type="ORF">H9863_04645</name>
</gene>
<reference evidence="3" key="1">
    <citation type="journal article" date="2021" name="PeerJ">
        <title>Extensive microbial diversity within the chicken gut microbiome revealed by metagenomics and culture.</title>
        <authorList>
            <person name="Gilroy R."/>
            <person name="Ravi A."/>
            <person name="Getino M."/>
            <person name="Pursley I."/>
            <person name="Horton D.L."/>
            <person name="Alikhan N.F."/>
            <person name="Baker D."/>
            <person name="Gharbi K."/>
            <person name="Hall N."/>
            <person name="Watson M."/>
            <person name="Adriaenssens E.M."/>
            <person name="Foster-Nyarko E."/>
            <person name="Jarju S."/>
            <person name="Secka A."/>
            <person name="Antonio M."/>
            <person name="Oren A."/>
            <person name="Chaudhuri R.R."/>
            <person name="La Ragione R."/>
            <person name="Hildebrand F."/>
            <person name="Pallen M.J."/>
        </authorList>
    </citation>
    <scope>NUCLEOTIDE SEQUENCE</scope>
    <source>
        <strain evidence="3">23274</strain>
    </source>
</reference>
<dbReference type="InterPro" id="IPR013783">
    <property type="entry name" value="Ig-like_fold"/>
</dbReference>
<sequence>MKYRYMTRLFVAGALMAAFAFAGCSKDDDRIDLPTNPDSQQMNLSSLADFYEITLPGNKGWAVESAPEWTTPADSAGAAGTKLSLFVGDNVTETSRTDTLKVRLDDRTQYQVVLSQRSPLTEDENDIVQDKKLKISTGVGYGVNVLLPANDGKYNLSYGIIDPVKLINALDALGERDAYSEENQYFSRTDSYVGTSTNSISTQLSVNAGIDVEIAGFKVAVEGAYSSNESSNTKTGYAMRSIKHITGMRYLRSGILRYLVENGNDIFQNDFHYYLDPVLKNPTKSNIAALVEAYGTHIVTTGTVGGELQFALEMQNTSTVKESDLHAALDLTVKVVGISGGVDMSDSEKNMANNMKVSLQTYGGDNAFTLTPGHAFEELMVETFSKDKLDAWARNIQNGGTAVLIDMQTMPIYDLITDPAVREAVRDYIVNDYQVQINKQGPQMYAVTGFNEGVAGSLYIPEIDVKLEFYNEMIPEISTTNNSTVVYSGTETEMNYETGFFIGSADKQPGKLRKLRDGSYTYEPFTILSSGEVTELYVDATGEVTIAPKTTDADLYMERKFNVIPEDYRDDWITNITHVGEEEERGPISLSIGDWEAIDLDRFFNLRTTKYWYYVREKRSIGCVSKNLTSLRDHIDTGNLEATFGFRYEYPLMSASIEKVIFEFYSERSANALIDTKEYEVPFYSGSLNCKFNVPKETRYVFVYLLVRERTYNDVIDLMQDFRVSITRLKLYAPFSINFPYANNKR</sequence>
<dbReference type="AlphaFoldDB" id="A0A9D1UZP6"/>
<comment type="caution">
    <text evidence="3">The sequence shown here is derived from an EMBL/GenBank/DDBJ whole genome shotgun (WGS) entry which is preliminary data.</text>
</comment>
<evidence type="ECO:0000256" key="1">
    <source>
        <dbReference type="SAM" id="SignalP"/>
    </source>
</evidence>
<dbReference type="PROSITE" id="PS51257">
    <property type="entry name" value="PROKAR_LIPOPROTEIN"/>
    <property type="match status" value="1"/>
</dbReference>
<name>A0A9D1UZP6_9BACT</name>
<dbReference type="Gene3D" id="2.60.40.10">
    <property type="entry name" value="Immunoglobulins"/>
    <property type="match status" value="1"/>
</dbReference>
<evidence type="ECO:0000259" key="2">
    <source>
        <dbReference type="PROSITE" id="PS51412"/>
    </source>
</evidence>
<dbReference type="EMBL" id="DXFT01000091">
    <property type="protein sequence ID" value="HIX03391.1"/>
    <property type="molecule type" value="Genomic_DNA"/>
</dbReference>
<reference evidence="3" key="2">
    <citation type="submission" date="2021-04" db="EMBL/GenBank/DDBJ databases">
        <authorList>
            <person name="Gilroy R."/>
        </authorList>
    </citation>
    <scope>NUCLEOTIDE SEQUENCE</scope>
    <source>
        <strain evidence="3">23274</strain>
    </source>
</reference>
<evidence type="ECO:0000313" key="3">
    <source>
        <dbReference type="EMBL" id="HIX03391.1"/>
    </source>
</evidence>
<keyword evidence="1" id="KW-0732">Signal</keyword>
<organism evidence="3 4">
    <name type="scientific">Candidatus Odoribacter faecigallinarum</name>
    <dbReference type="NCBI Taxonomy" id="2838706"/>
    <lineage>
        <taxon>Bacteria</taxon>
        <taxon>Pseudomonadati</taxon>
        <taxon>Bacteroidota</taxon>
        <taxon>Bacteroidia</taxon>
        <taxon>Bacteroidales</taxon>
        <taxon>Odoribacteraceae</taxon>
        <taxon>Odoribacter</taxon>
    </lineage>
</organism>
<dbReference type="Proteomes" id="UP000824202">
    <property type="component" value="Unassembled WGS sequence"/>
</dbReference>
<accession>A0A9D1UZP6</accession>
<dbReference type="PROSITE" id="PS51412">
    <property type="entry name" value="MACPF_2"/>
    <property type="match status" value="1"/>
</dbReference>
<protein>
    <recommendedName>
        <fullName evidence="2">MACPF domain-containing protein</fullName>
    </recommendedName>
</protein>
<evidence type="ECO:0000313" key="4">
    <source>
        <dbReference type="Proteomes" id="UP000824202"/>
    </source>
</evidence>
<dbReference type="Pfam" id="PF01823">
    <property type="entry name" value="MACPF"/>
    <property type="match status" value="1"/>
</dbReference>
<feature type="signal peptide" evidence="1">
    <location>
        <begin position="1"/>
        <end position="22"/>
    </location>
</feature>
<feature type="domain" description="MACPF" evidence="2">
    <location>
        <begin position="121"/>
        <end position="448"/>
    </location>
</feature>